<keyword evidence="2" id="KW-1185">Reference proteome</keyword>
<dbReference type="Proteomes" id="UP000234781">
    <property type="component" value="Chromosome"/>
</dbReference>
<sequence>MHSSILSRFAPILYVLIFFAGFLAAQVWFNQQAYLTNLPLLVTAISAVALVWLIWAVVSARSKAKSKMLHREQLIQKESIHPVLHATLQRSDGQTDLLVLVVRNSGKGLAKNVRFEAEPLPDHLPSKLVADAVMRLEMFSGGVDMLASGELYGGVFASMLALAAELPDQTFGGVLKLKATYENAFGDQCTSESVLDLSILNFNLSEIKSNGEQKPRKKLLY</sequence>
<evidence type="ECO:0000313" key="2">
    <source>
        <dbReference type="Proteomes" id="UP000234781"/>
    </source>
</evidence>
<organism evidence="1 2">
    <name type="scientific">Neisseria perflava</name>
    <dbReference type="NCBI Taxonomy" id="33053"/>
    <lineage>
        <taxon>Bacteria</taxon>
        <taxon>Pseudomonadati</taxon>
        <taxon>Pseudomonadota</taxon>
        <taxon>Betaproteobacteria</taxon>
        <taxon>Neisseriales</taxon>
        <taxon>Neisseriaceae</taxon>
        <taxon>Neisseria</taxon>
    </lineage>
</organism>
<dbReference type="AlphaFoldDB" id="A0A9X7F7L2"/>
<protein>
    <submittedName>
        <fullName evidence="1">Uncharacterized protein</fullName>
    </submittedName>
</protein>
<accession>A0A9X7F7L2</accession>
<proteinExistence type="predicted"/>
<dbReference type="EMBL" id="CP136962">
    <property type="protein sequence ID" value="WOS97790.1"/>
    <property type="molecule type" value="Genomic_DNA"/>
</dbReference>
<dbReference type="RefSeq" id="WP_101756376.1">
    <property type="nucleotide sequence ID" value="NZ_CP136962.1"/>
</dbReference>
<evidence type="ECO:0000313" key="1">
    <source>
        <dbReference type="EMBL" id="WOS97790.1"/>
    </source>
</evidence>
<name>A0A9X7F7L2_NEIPE</name>
<gene>
    <name evidence="1" type="ORF">CYJ98_009510</name>
</gene>
<reference evidence="2" key="1">
    <citation type="submission" date="2017-12" db="EMBL/GenBank/DDBJ databases">
        <title>Phylogenetic diversity of female urinary microbiome.</title>
        <authorList>
            <person name="Thomas-White K."/>
            <person name="Wolfe A.J."/>
        </authorList>
    </citation>
    <scope>NUCLEOTIDE SEQUENCE [LARGE SCALE GENOMIC DNA]</scope>
    <source>
        <strain evidence="2">UMB0023</strain>
    </source>
</reference>